<dbReference type="PANTHER" id="PTHR23028:SF131">
    <property type="entry name" value="BLR2367 PROTEIN"/>
    <property type="match status" value="1"/>
</dbReference>
<dbReference type="OrthoDB" id="9767863at2"/>
<feature type="transmembrane region" description="Helical" evidence="1">
    <location>
        <begin position="84"/>
        <end position="103"/>
    </location>
</feature>
<feature type="domain" description="Acyltransferase 3" evidence="2">
    <location>
        <begin position="8"/>
        <end position="324"/>
    </location>
</feature>
<dbReference type="RefSeq" id="WP_145652367.1">
    <property type="nucleotide sequence ID" value="NZ_VLLB01000011.1"/>
</dbReference>
<dbReference type="Proteomes" id="UP000318431">
    <property type="component" value="Unassembled WGS sequence"/>
</dbReference>
<dbReference type="InterPro" id="IPR050879">
    <property type="entry name" value="Acyltransferase_3"/>
</dbReference>
<keyword evidence="1" id="KW-1133">Transmembrane helix</keyword>
<feature type="transmembrane region" description="Helical" evidence="1">
    <location>
        <begin position="173"/>
        <end position="194"/>
    </location>
</feature>
<feature type="transmembrane region" description="Helical" evidence="1">
    <location>
        <begin position="308"/>
        <end position="329"/>
    </location>
</feature>
<organism evidence="3 4">
    <name type="scientific">Pseudoduganella lurida</name>
    <dbReference type="NCBI Taxonomy" id="1036180"/>
    <lineage>
        <taxon>Bacteria</taxon>
        <taxon>Pseudomonadati</taxon>
        <taxon>Pseudomonadota</taxon>
        <taxon>Betaproteobacteria</taxon>
        <taxon>Burkholderiales</taxon>
        <taxon>Oxalobacteraceae</taxon>
        <taxon>Telluria group</taxon>
        <taxon>Pseudoduganella</taxon>
    </lineage>
</organism>
<feature type="transmembrane region" description="Helical" evidence="1">
    <location>
        <begin position="145"/>
        <end position="166"/>
    </location>
</feature>
<dbReference type="PANTHER" id="PTHR23028">
    <property type="entry name" value="ACETYLTRANSFERASE"/>
    <property type="match status" value="1"/>
</dbReference>
<keyword evidence="4" id="KW-1185">Reference proteome</keyword>
<dbReference type="GO" id="GO:0016747">
    <property type="term" value="F:acyltransferase activity, transferring groups other than amino-acyl groups"/>
    <property type="evidence" value="ECO:0007669"/>
    <property type="project" value="InterPro"/>
</dbReference>
<sequence>MAAERRNNFNLLRLVLALLVLLSHAPEMQDGDRHRELLTRLFHTLSFGELAVDGFFLLSGYLIVQSWDNAPQALAFLRKRVLRIYPGFVVACLVCVVIVGPLGSEPARYFAALDGGRVALGIATLYGPVTPPVFKGLPYPVVNGALWSIIREFACYLAVLTVGLAGGIRRRRVWLGLTLACLLVYLFASLRLPVASWTLRTLLADHIIRLAMLFGAGGCFYLYRERIRYTPRGALVATGILLPAMWSARWAEPALATAGAYLLLYFALTPRPLLARFNRLPDISYGVYLYGWPVQILLLWYLPPQSPWLLAALATLLVLPLGALSWYCVEWPLLRLKPRGSGGAPAMLTTS</sequence>
<dbReference type="AlphaFoldDB" id="A0A562QZE2"/>
<dbReference type="GO" id="GO:0000271">
    <property type="term" value="P:polysaccharide biosynthetic process"/>
    <property type="evidence" value="ECO:0007669"/>
    <property type="project" value="TreeGrafter"/>
</dbReference>
<name>A0A562QZE2_9BURK</name>
<dbReference type="Pfam" id="PF01757">
    <property type="entry name" value="Acyl_transf_3"/>
    <property type="match status" value="1"/>
</dbReference>
<gene>
    <name evidence="3" type="ORF">IP91_04586</name>
</gene>
<evidence type="ECO:0000259" key="2">
    <source>
        <dbReference type="Pfam" id="PF01757"/>
    </source>
</evidence>
<dbReference type="InterPro" id="IPR002656">
    <property type="entry name" value="Acyl_transf_3_dom"/>
</dbReference>
<keyword evidence="1" id="KW-0812">Transmembrane</keyword>
<accession>A0A562QZE2</accession>
<keyword evidence="1" id="KW-0472">Membrane</keyword>
<feature type="transmembrane region" description="Helical" evidence="1">
    <location>
        <begin position="41"/>
        <end position="64"/>
    </location>
</feature>
<proteinExistence type="predicted"/>
<evidence type="ECO:0000313" key="3">
    <source>
        <dbReference type="EMBL" id="TWI61506.1"/>
    </source>
</evidence>
<evidence type="ECO:0000313" key="4">
    <source>
        <dbReference type="Proteomes" id="UP000318431"/>
    </source>
</evidence>
<reference evidence="3 4" key="1">
    <citation type="journal article" date="2015" name="Stand. Genomic Sci.">
        <title>Genomic Encyclopedia of Bacterial and Archaeal Type Strains, Phase III: the genomes of soil and plant-associated and newly described type strains.</title>
        <authorList>
            <person name="Whitman W.B."/>
            <person name="Woyke T."/>
            <person name="Klenk H.P."/>
            <person name="Zhou Y."/>
            <person name="Lilburn T.G."/>
            <person name="Beck B.J."/>
            <person name="De Vos P."/>
            <person name="Vandamme P."/>
            <person name="Eisen J.A."/>
            <person name="Garrity G."/>
            <person name="Hugenholtz P."/>
            <person name="Kyrpides N.C."/>
        </authorList>
    </citation>
    <scope>NUCLEOTIDE SEQUENCE [LARGE SCALE GENOMIC DNA]</scope>
    <source>
        <strain evidence="3 4">CGMCC 1.10822</strain>
    </source>
</reference>
<evidence type="ECO:0000256" key="1">
    <source>
        <dbReference type="SAM" id="Phobius"/>
    </source>
</evidence>
<dbReference type="EMBL" id="VLLB01000011">
    <property type="protein sequence ID" value="TWI61506.1"/>
    <property type="molecule type" value="Genomic_DNA"/>
</dbReference>
<feature type="transmembrane region" description="Helical" evidence="1">
    <location>
        <begin position="206"/>
        <end position="223"/>
    </location>
</feature>
<protein>
    <submittedName>
        <fullName evidence="3">Peptidoglycan/LPS O-acetylase OafA/YrhL</fullName>
    </submittedName>
</protein>
<dbReference type="GO" id="GO:0016020">
    <property type="term" value="C:membrane"/>
    <property type="evidence" value="ECO:0007669"/>
    <property type="project" value="TreeGrafter"/>
</dbReference>
<feature type="transmembrane region" description="Helical" evidence="1">
    <location>
        <begin position="285"/>
        <end position="302"/>
    </location>
</feature>
<comment type="caution">
    <text evidence="3">The sequence shown here is derived from an EMBL/GenBank/DDBJ whole genome shotgun (WGS) entry which is preliminary data.</text>
</comment>